<dbReference type="GO" id="GO:0016020">
    <property type="term" value="C:membrane"/>
    <property type="evidence" value="ECO:0007669"/>
    <property type="project" value="GOC"/>
</dbReference>
<keyword evidence="5" id="KW-0472">Membrane</keyword>
<dbReference type="EMBL" id="AJWZ01009490">
    <property type="protein sequence ID" value="EKC51168.1"/>
    <property type="molecule type" value="Genomic_DNA"/>
</dbReference>
<dbReference type="PANTHER" id="PTHR34990:SF1">
    <property type="entry name" value="UDP-2,3-DIACYLGLUCOSAMINE HYDROLASE"/>
    <property type="match status" value="1"/>
</dbReference>
<sequence>MYYFASDIHLGAGGPAAARAVEKRFVAWLDEVSRDADAVFILGDLFDFWFEYKRVVPKGFVRVLGKLCELTDRGIRVVFMTGNHDMWVRDYFEAECGVEVYTSPRIMELAGKRVFLAHGEQYEDRSS</sequence>
<proteinExistence type="predicted"/>
<evidence type="ECO:0000256" key="6">
    <source>
        <dbReference type="ARBA" id="ARBA00023211"/>
    </source>
</evidence>
<organism evidence="8">
    <name type="scientific">human gut metagenome</name>
    <dbReference type="NCBI Taxonomy" id="408170"/>
    <lineage>
        <taxon>unclassified sequences</taxon>
        <taxon>metagenomes</taxon>
        <taxon>organismal metagenomes</taxon>
    </lineage>
</organism>
<dbReference type="InterPro" id="IPR029052">
    <property type="entry name" value="Metallo-depent_PP-like"/>
</dbReference>
<evidence type="ECO:0000256" key="3">
    <source>
        <dbReference type="ARBA" id="ARBA00022723"/>
    </source>
</evidence>
<keyword evidence="2" id="KW-0997">Cell inner membrane</keyword>
<protein>
    <submittedName>
        <fullName evidence="8">UDP-2,3-diacylglucosamine hydrolase</fullName>
    </submittedName>
</protein>
<dbReference type="InterPro" id="IPR004843">
    <property type="entry name" value="Calcineurin-like_PHP"/>
</dbReference>
<evidence type="ECO:0000259" key="7">
    <source>
        <dbReference type="Pfam" id="PF00149"/>
    </source>
</evidence>
<keyword evidence="4 8" id="KW-0378">Hydrolase</keyword>
<dbReference type="PANTHER" id="PTHR34990">
    <property type="entry name" value="UDP-2,3-DIACYLGLUCOSAMINE HYDROLASE-RELATED"/>
    <property type="match status" value="1"/>
</dbReference>
<dbReference type="Pfam" id="PF00149">
    <property type="entry name" value="Metallophos"/>
    <property type="match status" value="1"/>
</dbReference>
<dbReference type="GO" id="GO:0046872">
    <property type="term" value="F:metal ion binding"/>
    <property type="evidence" value="ECO:0007669"/>
    <property type="project" value="UniProtKB-KW"/>
</dbReference>
<evidence type="ECO:0000313" key="8">
    <source>
        <dbReference type="EMBL" id="EKC51168.1"/>
    </source>
</evidence>
<evidence type="ECO:0000256" key="2">
    <source>
        <dbReference type="ARBA" id="ARBA00022519"/>
    </source>
</evidence>
<gene>
    <name evidence="8" type="ORF">OBE_13740</name>
</gene>
<reference evidence="8" key="1">
    <citation type="journal article" date="2013" name="Environ. Microbiol.">
        <title>Microbiota from the distal guts of lean and obese adolescents exhibit partial functional redundancy besides clear differences in community structure.</title>
        <authorList>
            <person name="Ferrer M."/>
            <person name="Ruiz A."/>
            <person name="Lanza F."/>
            <person name="Haange S.B."/>
            <person name="Oberbach A."/>
            <person name="Till H."/>
            <person name="Bargiela R."/>
            <person name="Campoy C."/>
            <person name="Segura M.T."/>
            <person name="Richter M."/>
            <person name="von Bergen M."/>
            <person name="Seifert J."/>
            <person name="Suarez A."/>
        </authorList>
    </citation>
    <scope>NUCLEOTIDE SEQUENCE</scope>
</reference>
<keyword evidence="1" id="KW-1003">Cell membrane</keyword>
<keyword evidence="6" id="KW-0464">Manganese</keyword>
<dbReference type="AlphaFoldDB" id="K1S0M0"/>
<comment type="caution">
    <text evidence="8">The sequence shown here is derived from an EMBL/GenBank/DDBJ whole genome shotgun (WGS) entry which is preliminary data.</text>
</comment>
<dbReference type="Gene3D" id="3.60.21.10">
    <property type="match status" value="1"/>
</dbReference>
<feature type="domain" description="Calcineurin-like phosphoesterase" evidence="7">
    <location>
        <begin position="4"/>
        <end position="120"/>
    </location>
</feature>
<dbReference type="InterPro" id="IPR043461">
    <property type="entry name" value="LpxH-like"/>
</dbReference>
<feature type="non-terminal residue" evidence="8">
    <location>
        <position position="127"/>
    </location>
</feature>
<dbReference type="GO" id="GO:0008758">
    <property type="term" value="F:UDP-2,3-diacylglucosamine hydrolase activity"/>
    <property type="evidence" value="ECO:0007669"/>
    <property type="project" value="TreeGrafter"/>
</dbReference>
<accession>K1S0M0</accession>
<evidence type="ECO:0000256" key="1">
    <source>
        <dbReference type="ARBA" id="ARBA00022475"/>
    </source>
</evidence>
<evidence type="ECO:0000256" key="5">
    <source>
        <dbReference type="ARBA" id="ARBA00023136"/>
    </source>
</evidence>
<dbReference type="GO" id="GO:0009245">
    <property type="term" value="P:lipid A biosynthetic process"/>
    <property type="evidence" value="ECO:0007669"/>
    <property type="project" value="TreeGrafter"/>
</dbReference>
<dbReference type="SUPFAM" id="SSF56300">
    <property type="entry name" value="Metallo-dependent phosphatases"/>
    <property type="match status" value="1"/>
</dbReference>
<name>K1S0M0_9ZZZZ</name>
<dbReference type="CDD" id="cd07398">
    <property type="entry name" value="MPP_YbbF-LpxH"/>
    <property type="match status" value="1"/>
</dbReference>
<keyword evidence="3" id="KW-0479">Metal-binding</keyword>
<evidence type="ECO:0000256" key="4">
    <source>
        <dbReference type="ARBA" id="ARBA00022801"/>
    </source>
</evidence>